<proteinExistence type="predicted"/>
<dbReference type="Pfam" id="PF13557">
    <property type="entry name" value="Phenol_MetA_deg"/>
    <property type="match status" value="1"/>
</dbReference>
<evidence type="ECO:0000313" key="2">
    <source>
        <dbReference type="Proteomes" id="UP000008851"/>
    </source>
</evidence>
<evidence type="ECO:0008006" key="3">
    <source>
        <dbReference type="Google" id="ProtNLM"/>
    </source>
</evidence>
<accession>G7TBB2</accession>
<organism evidence="1 2">
    <name type="scientific">Xanthomonas oryzae pv. oryzicola (strain BLS256)</name>
    <dbReference type="NCBI Taxonomy" id="383407"/>
    <lineage>
        <taxon>Bacteria</taxon>
        <taxon>Pseudomonadati</taxon>
        <taxon>Pseudomonadota</taxon>
        <taxon>Gammaproteobacteria</taxon>
        <taxon>Lysobacterales</taxon>
        <taxon>Lysobacteraceae</taxon>
        <taxon>Xanthomonas</taxon>
    </lineage>
</organism>
<dbReference type="KEGG" id="xor:XOC_4561"/>
<dbReference type="EMBL" id="CP003057">
    <property type="protein sequence ID" value="AEQ98618.1"/>
    <property type="molecule type" value="Genomic_DNA"/>
</dbReference>
<evidence type="ECO:0000313" key="1">
    <source>
        <dbReference type="EMBL" id="AEQ98618.1"/>
    </source>
</evidence>
<dbReference type="AlphaFoldDB" id="G7TBB2"/>
<name>G7TBB2_XANOB</name>
<gene>
    <name evidence="1" type="ORF">XOC_4561</name>
</gene>
<reference evidence="1 2" key="1">
    <citation type="journal article" date="2011" name="J. Bacteriol.">
        <title>Two new complete genome sequences offer insight into host and tissue specificity of plant pathogenic Xanthomonas spp.</title>
        <authorList>
            <person name="Bogdanove A.J."/>
            <person name="Koebnik R."/>
            <person name="Lu H."/>
            <person name="Furutani A."/>
            <person name="Angiuoli S.V."/>
            <person name="Patil P.B."/>
            <person name="Van Sluys M.A."/>
            <person name="Ryan R.P."/>
            <person name="Meyer D.F."/>
            <person name="Han S.W."/>
            <person name="Aparna G."/>
            <person name="Rajaram M."/>
            <person name="Delcher A.L."/>
            <person name="Phillippy A.M."/>
            <person name="Puiu D."/>
            <person name="Schatz M.C."/>
            <person name="Shumway M."/>
            <person name="Sommer D.D."/>
            <person name="Trapnell C."/>
            <person name="Benahmed F."/>
            <person name="Dimitrov G."/>
            <person name="Madupu R."/>
            <person name="Radune D."/>
            <person name="Sullivan S."/>
            <person name="Jha G."/>
            <person name="Ishihara H."/>
            <person name="Lee S.W."/>
            <person name="Pandey A."/>
            <person name="Sharma V."/>
            <person name="Sriariyanun M."/>
            <person name="Szurek B."/>
            <person name="Vera-Cruz C.M."/>
            <person name="Dorman K.S."/>
            <person name="Ronald P.C."/>
            <person name="Verdier V."/>
            <person name="Dow J.M."/>
            <person name="Sonti R.V."/>
            <person name="Tsuge S."/>
            <person name="Brendel V.P."/>
            <person name="Rabinowicz P.D."/>
            <person name="Leach J.E."/>
            <person name="White F.F."/>
            <person name="Salzberg S.L."/>
        </authorList>
    </citation>
    <scope>NUCLEOTIDE SEQUENCE [LARGE SCALE GENOMIC DNA]</scope>
    <source>
        <strain evidence="1 2">BLS256</strain>
    </source>
</reference>
<sequence length="337" mass="36433">MLEMPAVTRSSMMRGAGVAATWQVRALLGVLGGGAAGAALAQSAPQGVPQGASLTNGINTGGTSFLDGFTSTTPGLAVITDLRHDALDAIKDARGNDVPVFDNPRVDATVLLTRFAYITPYTLFGGSLGITALVPLVKLDASFGRNSIATLRDNGAGLGDVTFEPYLQMPPVIRNGRPVFSQRFELDTVTPVGKFDRDRDLNQSSGHWSLIPSYAFTVLPTPRWEVSARINYIYNFRSERRPNVPPGFDFRNGQAGDAGWINFATSWGVTPTLRLGVNAYYLTQFRDNRTNDERVADRRQRAFYAGPGACGVLMPGPSCSPTAIYPWRSETRRPAPT</sequence>
<dbReference type="InterPro" id="IPR025737">
    <property type="entry name" value="FApF"/>
</dbReference>
<dbReference type="eggNOG" id="COG4313">
    <property type="taxonomic scope" value="Bacteria"/>
</dbReference>
<protein>
    <recommendedName>
        <fullName evidence="3">Protein involved in meta-pathway of phenol degradation</fullName>
    </recommendedName>
</protein>
<dbReference type="Proteomes" id="UP000008851">
    <property type="component" value="Chromosome"/>
</dbReference>
<dbReference type="HOGENOM" id="CLU_066206_1_0_6"/>